<dbReference type="AlphaFoldDB" id="A0A6V8I5H4"/>
<reference evidence="1 2" key="1">
    <citation type="journal article" date="2020" name="Cell Rep.">
        <title>Local necrotic cells trigger systemic immune activation via gut microbiome dysbiosis in Drosophila.</title>
        <authorList>
            <person name="Kosakamoto H."/>
            <person name="Yamauchi T."/>
            <person name="Akuzawa-Tokita Y."/>
            <person name="Nishimura K."/>
            <person name="Soga T."/>
            <person name="Murakami T."/>
            <person name="Mori H."/>
            <person name="Yamamoto K."/>
            <person name="Miyazaki R."/>
            <person name="Koto A."/>
            <person name="Miura M."/>
            <person name="Obata F."/>
        </authorList>
    </citation>
    <scope>NUCLEOTIDE SEQUENCE [LARGE SCALE GENOMIC DNA]</scope>
    <source>
        <strain evidence="1 2">Ai</strain>
    </source>
</reference>
<accession>A0A6V8I5H4</accession>
<evidence type="ECO:0000313" key="1">
    <source>
        <dbReference type="EMBL" id="GFE92908.1"/>
    </source>
</evidence>
<dbReference type="EMBL" id="BLJP01000002">
    <property type="protein sequence ID" value="GFE92908.1"/>
    <property type="molecule type" value="Genomic_DNA"/>
</dbReference>
<protein>
    <submittedName>
        <fullName evidence="1">Uncharacterized protein</fullName>
    </submittedName>
</protein>
<dbReference type="Proteomes" id="UP000548726">
    <property type="component" value="Unassembled WGS sequence"/>
</dbReference>
<organism evidence="1 2">
    <name type="scientific">Acetobacter persici</name>
    <dbReference type="NCBI Taxonomy" id="1076596"/>
    <lineage>
        <taxon>Bacteria</taxon>
        <taxon>Pseudomonadati</taxon>
        <taxon>Pseudomonadota</taxon>
        <taxon>Alphaproteobacteria</taxon>
        <taxon>Acetobacterales</taxon>
        <taxon>Acetobacteraceae</taxon>
        <taxon>Acetobacter</taxon>
    </lineage>
</organism>
<evidence type="ECO:0000313" key="2">
    <source>
        <dbReference type="Proteomes" id="UP000548726"/>
    </source>
</evidence>
<comment type="caution">
    <text evidence="1">The sequence shown here is derived from an EMBL/GenBank/DDBJ whole genome shotgun (WGS) entry which is preliminary data.</text>
</comment>
<name>A0A6V8I5H4_9PROT</name>
<sequence length="48" mass="5131">MANTENAAVAMSINRLFLKGSSFASLSVRQRNGKENSDYSAAFSTSLS</sequence>
<proteinExistence type="predicted"/>
<keyword evidence="2" id="KW-1185">Reference proteome</keyword>
<gene>
    <name evidence="1" type="ORF">DmAi_09670</name>
</gene>